<feature type="transmembrane region" description="Helical" evidence="1">
    <location>
        <begin position="192"/>
        <end position="215"/>
    </location>
</feature>
<protein>
    <recommendedName>
        <fullName evidence="4">ABC transporter permease</fullName>
    </recommendedName>
</protein>
<reference evidence="2 3" key="1">
    <citation type="submission" date="2017-07" db="EMBL/GenBank/DDBJ databases">
        <title>The genome sequence of Paludifilum halophilum highlights mechanisms for microbial adaptation to high salt environemnts.</title>
        <authorList>
            <person name="Belbahri L."/>
        </authorList>
    </citation>
    <scope>NUCLEOTIDE SEQUENCE [LARGE SCALE GENOMIC DNA]</scope>
    <source>
        <strain evidence="2 3">DSM 102817</strain>
    </source>
</reference>
<dbReference type="Proteomes" id="UP000215459">
    <property type="component" value="Unassembled WGS sequence"/>
</dbReference>
<sequence length="257" mass="28770">MREWMISEWERVWARRKTRVLLVVFPVVVFLLEQLNLRFGVGFYDADHTAPLNVLNFPVFSLRDLSFLITFIIAPLFWVDSFSGEAASGAYRMVLLRPYSRGKMLMAKWLVQAGLSLGILLIPFVMSQMVGWVSLPHPESVSFFYEGIETYGTSGALLYHLGFYGWIYLILLACLGVCGTVGVVMPNGVLAFIGYVGVLIGMIYVSDSLLILVISVEEVFKLMASASDPAVFYALFGTLAISAAALWGIWTRKDWVH</sequence>
<evidence type="ECO:0000256" key="1">
    <source>
        <dbReference type="SAM" id="Phobius"/>
    </source>
</evidence>
<proteinExistence type="predicted"/>
<dbReference type="PANTHER" id="PTHR37305:SF1">
    <property type="entry name" value="MEMBRANE PROTEIN"/>
    <property type="match status" value="1"/>
</dbReference>
<keyword evidence="1" id="KW-0472">Membrane</keyword>
<organism evidence="2 3">
    <name type="scientific">Paludifilum halophilum</name>
    <dbReference type="NCBI Taxonomy" id="1642702"/>
    <lineage>
        <taxon>Bacteria</taxon>
        <taxon>Bacillati</taxon>
        <taxon>Bacillota</taxon>
        <taxon>Bacilli</taxon>
        <taxon>Bacillales</taxon>
        <taxon>Thermoactinomycetaceae</taxon>
        <taxon>Paludifilum</taxon>
    </lineage>
</organism>
<feature type="transmembrane region" description="Helical" evidence="1">
    <location>
        <begin position="65"/>
        <end position="84"/>
    </location>
</feature>
<dbReference type="RefSeq" id="WP_094263774.1">
    <property type="nucleotide sequence ID" value="NZ_NOWF01000003.1"/>
</dbReference>
<feature type="transmembrane region" description="Helical" evidence="1">
    <location>
        <begin position="20"/>
        <end position="37"/>
    </location>
</feature>
<evidence type="ECO:0008006" key="4">
    <source>
        <dbReference type="Google" id="ProtNLM"/>
    </source>
</evidence>
<evidence type="ECO:0000313" key="3">
    <source>
        <dbReference type="Proteomes" id="UP000215459"/>
    </source>
</evidence>
<comment type="caution">
    <text evidence="2">The sequence shown here is derived from an EMBL/GenBank/DDBJ whole genome shotgun (WGS) entry which is preliminary data.</text>
</comment>
<feature type="transmembrane region" description="Helical" evidence="1">
    <location>
        <begin position="105"/>
        <end position="126"/>
    </location>
</feature>
<dbReference type="AlphaFoldDB" id="A0A235B8Z4"/>
<keyword evidence="1" id="KW-1133">Transmembrane helix</keyword>
<keyword evidence="1" id="KW-0812">Transmembrane</keyword>
<feature type="transmembrane region" description="Helical" evidence="1">
    <location>
        <begin position="230"/>
        <end position="250"/>
    </location>
</feature>
<keyword evidence="3" id="KW-1185">Reference proteome</keyword>
<feature type="transmembrane region" description="Helical" evidence="1">
    <location>
        <begin position="163"/>
        <end position="185"/>
    </location>
</feature>
<name>A0A235B8Z4_9BACL</name>
<accession>A0A235B8Z4</accession>
<dbReference type="PANTHER" id="PTHR37305">
    <property type="entry name" value="INTEGRAL MEMBRANE PROTEIN-RELATED"/>
    <property type="match status" value="1"/>
</dbReference>
<evidence type="ECO:0000313" key="2">
    <source>
        <dbReference type="EMBL" id="OYD08469.1"/>
    </source>
</evidence>
<dbReference type="EMBL" id="NOWF01000003">
    <property type="protein sequence ID" value="OYD08469.1"/>
    <property type="molecule type" value="Genomic_DNA"/>
</dbReference>
<gene>
    <name evidence="2" type="ORF">CHM34_06470</name>
</gene>